<dbReference type="EMBL" id="CP010086">
    <property type="protein sequence ID" value="AJH00765.1"/>
    <property type="molecule type" value="Genomic_DNA"/>
</dbReference>
<keyword evidence="3" id="KW-0443">Lipid metabolism</keyword>
<keyword evidence="2" id="KW-0442">Lipid degradation</keyword>
<organism evidence="4 5">
    <name type="scientific">Clostridium beijerinckii</name>
    <name type="common">Clostridium MP</name>
    <dbReference type="NCBI Taxonomy" id="1520"/>
    <lineage>
        <taxon>Bacteria</taxon>
        <taxon>Bacillati</taxon>
        <taxon>Bacillota</taxon>
        <taxon>Clostridia</taxon>
        <taxon>Eubacteriales</taxon>
        <taxon>Clostridiaceae</taxon>
        <taxon>Clostridium</taxon>
    </lineage>
</organism>
<evidence type="ECO:0000256" key="1">
    <source>
        <dbReference type="ARBA" id="ARBA00022801"/>
    </source>
</evidence>
<dbReference type="GO" id="GO:0003847">
    <property type="term" value="F:1-alkyl-2-acetylglycerophosphocholine esterase activity"/>
    <property type="evidence" value="ECO:0007669"/>
    <property type="project" value="TreeGrafter"/>
</dbReference>
<evidence type="ECO:0000256" key="2">
    <source>
        <dbReference type="ARBA" id="ARBA00022963"/>
    </source>
</evidence>
<evidence type="ECO:0000313" key="4">
    <source>
        <dbReference type="EMBL" id="AJH00765.1"/>
    </source>
</evidence>
<dbReference type="OrthoDB" id="9814760at2"/>
<dbReference type="PANTHER" id="PTHR10272">
    <property type="entry name" value="PLATELET-ACTIVATING FACTOR ACETYLHYDROLASE"/>
    <property type="match status" value="1"/>
</dbReference>
<dbReference type="Gene3D" id="3.40.50.1820">
    <property type="entry name" value="alpha/beta hydrolase"/>
    <property type="match status" value="1"/>
</dbReference>
<sequence length="382" mass="43063">MKTYDAFPKPIGNYTVGRTQIDFKYVASDNSERELTAFFFYPSDSSEGKPTAEYAFPELPSLWNECMVKNGLEMDNFFNFNIKTCCYEDLALSQKENRYPVVFYVHGGTTYPQQNTVTCQDLASAGYIVVTIGHQGGGVYRLKDGRLSHISKKYYEDLQEFGTDPVTKDVAPILVEKLEKEKSLEISRKVTSSPGAVKFAKYAVLQSEDIRYVADCLYKMNTGDIGSIFKDRLKLEIGIGVFGHSFGGATTAIVCRDDDRFVCGIDFDGGLFCQDSDLKKPFMMLGSTVSYNVDALFLESNSGETYFVILDNVVHFDFGDFIFLAKNEALQLSLRGTRDAMELRNILTTYTKAFFDKYMLKKSVEIESLAFDGVEMIKKSKK</sequence>
<dbReference type="PANTHER" id="PTHR10272:SF0">
    <property type="entry name" value="PLATELET-ACTIVATING FACTOR ACETYLHYDROLASE"/>
    <property type="match status" value="1"/>
</dbReference>
<dbReference type="Proteomes" id="UP000031866">
    <property type="component" value="Chromosome"/>
</dbReference>
<proteinExistence type="predicted"/>
<dbReference type="RefSeq" id="WP_041898699.1">
    <property type="nucleotide sequence ID" value="NZ_CP010086.2"/>
</dbReference>
<dbReference type="KEGG" id="cbei:LF65_04224"/>
<dbReference type="GO" id="GO:0016042">
    <property type="term" value="P:lipid catabolic process"/>
    <property type="evidence" value="ECO:0007669"/>
    <property type="project" value="UniProtKB-KW"/>
</dbReference>
<keyword evidence="1" id="KW-0378">Hydrolase</keyword>
<evidence type="ECO:0000256" key="3">
    <source>
        <dbReference type="ARBA" id="ARBA00023098"/>
    </source>
</evidence>
<dbReference type="Pfam" id="PF03403">
    <property type="entry name" value="PAF-AH_p_II"/>
    <property type="match status" value="1"/>
</dbReference>
<accession>A0A0B5QES4</accession>
<dbReference type="SUPFAM" id="SSF53474">
    <property type="entry name" value="alpha/beta-Hydrolases"/>
    <property type="match status" value="1"/>
</dbReference>
<dbReference type="AlphaFoldDB" id="A0A0B5QES4"/>
<dbReference type="InterPro" id="IPR029058">
    <property type="entry name" value="AB_hydrolase_fold"/>
</dbReference>
<dbReference type="STRING" id="1520.LF65_04224"/>
<protein>
    <submittedName>
        <fullName evidence="4">Choline esterase</fullName>
    </submittedName>
</protein>
<gene>
    <name evidence="4" type="ORF">LF65_04224</name>
</gene>
<evidence type="ECO:0000313" key="5">
    <source>
        <dbReference type="Proteomes" id="UP000031866"/>
    </source>
</evidence>
<reference evidence="5" key="1">
    <citation type="submission" date="2014-12" db="EMBL/GenBank/DDBJ databases">
        <title>Genome sequence of Clostridium beijerinckii strain 59B.</title>
        <authorList>
            <person name="Little G.T."/>
            <person name="Minton N.P."/>
        </authorList>
    </citation>
    <scope>NUCLEOTIDE SEQUENCE [LARGE SCALE GENOMIC DNA]</scope>
    <source>
        <strain evidence="5">59B</strain>
    </source>
</reference>
<name>A0A0B5QES4_CLOBE</name>